<dbReference type="Gene3D" id="3.40.50.300">
    <property type="entry name" value="P-loop containing nucleotide triphosphate hydrolases"/>
    <property type="match status" value="1"/>
</dbReference>
<dbReference type="PROSITE" id="PS50837">
    <property type="entry name" value="NACHT"/>
    <property type="match status" value="1"/>
</dbReference>
<keyword evidence="1" id="KW-0677">Repeat</keyword>
<evidence type="ECO:0000256" key="1">
    <source>
        <dbReference type="ARBA" id="ARBA00022737"/>
    </source>
</evidence>
<accession>A0AAD5VFF1</accession>
<name>A0AAD5VFF1_9AGAR</name>
<dbReference type="PANTHER" id="PTHR10039">
    <property type="entry name" value="AMELOGENIN"/>
    <property type="match status" value="1"/>
</dbReference>
<organism evidence="3 4">
    <name type="scientific">Leucocoprinus birnbaumii</name>
    <dbReference type="NCBI Taxonomy" id="56174"/>
    <lineage>
        <taxon>Eukaryota</taxon>
        <taxon>Fungi</taxon>
        <taxon>Dikarya</taxon>
        <taxon>Basidiomycota</taxon>
        <taxon>Agaricomycotina</taxon>
        <taxon>Agaricomycetes</taxon>
        <taxon>Agaricomycetidae</taxon>
        <taxon>Agaricales</taxon>
        <taxon>Agaricineae</taxon>
        <taxon>Agaricaceae</taxon>
        <taxon>Leucocoprinus</taxon>
    </lineage>
</organism>
<dbReference type="EMBL" id="JANIEX010002149">
    <property type="protein sequence ID" value="KAJ3551801.1"/>
    <property type="molecule type" value="Genomic_DNA"/>
</dbReference>
<dbReference type="PANTHER" id="PTHR10039:SF17">
    <property type="entry name" value="FUNGAL STAND N-TERMINAL GOODBYE DOMAIN-CONTAINING PROTEIN-RELATED"/>
    <property type="match status" value="1"/>
</dbReference>
<dbReference type="Pfam" id="PF24883">
    <property type="entry name" value="NPHP3_N"/>
    <property type="match status" value="1"/>
</dbReference>
<sequence>MDCDFAPINHDDSTLPLSGVFFPYPQHFKVENSILVGQQTNIYHNGTLLLEKLASNTIPGAAFNSSARDPPPRCHPLTRTSILQRLHNWLNNPEPPRRILWLHGPAGVGKSAIIQTVAETLSSSILPQNYSLGATIFFSKPNNREDARRVFATVACQLVARFPAYREFVISQLAIDPLLVDKSIAEQFRLFFVIPFAERQIDQKTGPFIVILDGLDECKGDREQVEIIRLVSQFIAEHPDVPVLWIMASRPEPHICNAFSRPEVSFTVLEETVPINSDEACEDVERYLRGAFQEIRENHPECFAPRVQWPMERQFLELCAVASGNFALAATVIRFVEDPDLSAAEVTCTSNPLAALDALYTRIFFPIPHDTLPTTMRILAFIGQDYPTPCADYTLSYLCPPQKSLMLTVPCLILHVYHSSLIDFLHDPERSGLLSVPSHHHYEDGLQAIVRILSQAIKSGQLDSTSISLSWPSLQLGADNPHSLTLLVAALQSFFKFFDEATSLQPTRREVQLQIAHLLEHLDLAEAFSMIGTSLFWKHAYQGFRKFLDDPRNHALANVRAIRVNEIDFSKISQERLCYVFLDVRGPKEFSLPMRPRGFNTIGRVVGNSDLEIGMKEKFLICYASNLIHIDGMRQVLPDLRSLPGDEPSAPICT</sequence>
<dbReference type="Proteomes" id="UP001213000">
    <property type="component" value="Unassembled WGS sequence"/>
</dbReference>
<feature type="domain" description="NACHT" evidence="2">
    <location>
        <begin position="98"/>
        <end position="251"/>
    </location>
</feature>
<proteinExistence type="predicted"/>
<evidence type="ECO:0000313" key="4">
    <source>
        <dbReference type="Proteomes" id="UP001213000"/>
    </source>
</evidence>
<gene>
    <name evidence="3" type="ORF">NP233_g13009</name>
</gene>
<comment type="caution">
    <text evidence="3">The sequence shown here is derived from an EMBL/GenBank/DDBJ whole genome shotgun (WGS) entry which is preliminary data.</text>
</comment>
<keyword evidence="4" id="KW-1185">Reference proteome</keyword>
<reference evidence="3" key="1">
    <citation type="submission" date="2022-07" db="EMBL/GenBank/DDBJ databases">
        <title>Genome Sequence of Leucocoprinus birnbaumii.</title>
        <authorList>
            <person name="Buettner E."/>
        </authorList>
    </citation>
    <scope>NUCLEOTIDE SEQUENCE</scope>
    <source>
        <strain evidence="3">VT141</strain>
    </source>
</reference>
<protein>
    <recommendedName>
        <fullName evidence="2">NACHT domain-containing protein</fullName>
    </recommendedName>
</protein>
<dbReference type="InterPro" id="IPR056884">
    <property type="entry name" value="NPHP3-like_N"/>
</dbReference>
<dbReference type="AlphaFoldDB" id="A0AAD5VFF1"/>
<dbReference type="SUPFAM" id="SSF52540">
    <property type="entry name" value="P-loop containing nucleoside triphosphate hydrolases"/>
    <property type="match status" value="1"/>
</dbReference>
<evidence type="ECO:0000313" key="3">
    <source>
        <dbReference type="EMBL" id="KAJ3551801.1"/>
    </source>
</evidence>
<dbReference type="InterPro" id="IPR007111">
    <property type="entry name" value="NACHT_NTPase"/>
</dbReference>
<dbReference type="InterPro" id="IPR027417">
    <property type="entry name" value="P-loop_NTPase"/>
</dbReference>
<evidence type="ECO:0000259" key="2">
    <source>
        <dbReference type="PROSITE" id="PS50837"/>
    </source>
</evidence>